<dbReference type="Proteomes" id="UP000677305">
    <property type="component" value="Chromosome"/>
</dbReference>
<evidence type="ECO:0000256" key="1">
    <source>
        <dbReference type="SAM" id="Phobius"/>
    </source>
</evidence>
<protein>
    <recommendedName>
        <fullName evidence="2">CBM21 domain-containing protein</fullName>
    </recommendedName>
</protein>
<feature type="transmembrane region" description="Helical" evidence="1">
    <location>
        <begin position="7"/>
        <end position="30"/>
    </location>
</feature>
<sequence length="147" mass="16857">MKKTVKLLMSISLCMCMIMTLFTFNIYAAADGNVKLNYASAKQERDCGVLKGWYTQGEISVKDLGDNKNVVVHYTTDGSTWEDVTATYLKTATDGYDIYTFKTPLCPWNGFYYYNYNCQFAIKYEVNGQTYWDNNNGQDYSVNDSNM</sequence>
<gene>
    <name evidence="3" type="ORF">HYG85_05230</name>
</gene>
<proteinExistence type="predicted"/>
<keyword evidence="4" id="KW-1185">Reference proteome</keyword>
<dbReference type="PANTHER" id="PTHR12307:SF36">
    <property type="entry name" value="GLYCOGEN-BINDING SUBUNIT 76A"/>
    <property type="match status" value="1"/>
</dbReference>
<dbReference type="EMBL" id="CP058561">
    <property type="protein sequence ID" value="QUH28351.1"/>
    <property type="molecule type" value="Genomic_DNA"/>
</dbReference>
<evidence type="ECO:0000259" key="2">
    <source>
        <dbReference type="PROSITE" id="PS51159"/>
    </source>
</evidence>
<dbReference type="InterPro" id="IPR038175">
    <property type="entry name" value="CBM21_dom_sf"/>
</dbReference>
<dbReference type="GO" id="GO:0008157">
    <property type="term" value="F:protein phosphatase 1 binding"/>
    <property type="evidence" value="ECO:0007669"/>
    <property type="project" value="TreeGrafter"/>
</dbReference>
<dbReference type="Gene3D" id="2.60.40.2440">
    <property type="entry name" value="Carbohydrate binding type-21 domain"/>
    <property type="match status" value="1"/>
</dbReference>
<keyword evidence="1" id="KW-1133">Transmembrane helix</keyword>
<reference evidence="3 4" key="1">
    <citation type="submission" date="2020-07" db="EMBL/GenBank/DDBJ databases">
        <title>Vallitalea guaymasensis genome.</title>
        <authorList>
            <person name="Postec A."/>
        </authorList>
    </citation>
    <scope>NUCLEOTIDE SEQUENCE [LARGE SCALE GENOMIC DNA]</scope>
    <source>
        <strain evidence="3 4">Ra1766G1</strain>
    </source>
</reference>
<organism evidence="3 4">
    <name type="scientific">Vallitalea guaymasensis</name>
    <dbReference type="NCBI Taxonomy" id="1185412"/>
    <lineage>
        <taxon>Bacteria</taxon>
        <taxon>Bacillati</taxon>
        <taxon>Bacillota</taxon>
        <taxon>Clostridia</taxon>
        <taxon>Lachnospirales</taxon>
        <taxon>Vallitaleaceae</taxon>
        <taxon>Vallitalea</taxon>
    </lineage>
</organism>
<dbReference type="Pfam" id="PF03370">
    <property type="entry name" value="CBM_21"/>
    <property type="match status" value="1"/>
</dbReference>
<evidence type="ECO:0000313" key="3">
    <source>
        <dbReference type="EMBL" id="QUH28351.1"/>
    </source>
</evidence>
<keyword evidence="1" id="KW-0472">Membrane</keyword>
<dbReference type="RefSeq" id="WP_113671963.1">
    <property type="nucleotide sequence ID" value="NZ_CP058561.1"/>
</dbReference>
<dbReference type="AlphaFoldDB" id="A0A8J8M8M6"/>
<dbReference type="GO" id="GO:0000164">
    <property type="term" value="C:protein phosphatase type 1 complex"/>
    <property type="evidence" value="ECO:0007669"/>
    <property type="project" value="TreeGrafter"/>
</dbReference>
<dbReference type="KEGG" id="vgu:HYG85_05230"/>
<dbReference type="InterPro" id="IPR005036">
    <property type="entry name" value="CBM21_dom"/>
</dbReference>
<name>A0A8J8M8M6_9FIRM</name>
<dbReference type="OrthoDB" id="9812537at2"/>
<dbReference type="PANTHER" id="PTHR12307">
    <property type="entry name" value="PROTEIN PHOSPHATASE 1 REGULATORY SUBUNIT"/>
    <property type="match status" value="1"/>
</dbReference>
<keyword evidence="1" id="KW-0812">Transmembrane</keyword>
<dbReference type="InterPro" id="IPR050782">
    <property type="entry name" value="PP1_regulatory_subunit_3"/>
</dbReference>
<feature type="domain" description="CBM21" evidence="2">
    <location>
        <begin position="33"/>
        <end position="143"/>
    </location>
</feature>
<dbReference type="PROSITE" id="PS51159">
    <property type="entry name" value="CBM21"/>
    <property type="match status" value="1"/>
</dbReference>
<accession>A0A8J8M8M6</accession>
<evidence type="ECO:0000313" key="4">
    <source>
        <dbReference type="Proteomes" id="UP000677305"/>
    </source>
</evidence>